<organism evidence="2 3">
    <name type="scientific">Acetobacter pasteurianus (strain NBRC 105184 / IFO 3283-01)</name>
    <dbReference type="NCBI Taxonomy" id="634452"/>
    <lineage>
        <taxon>Bacteria</taxon>
        <taxon>Pseudomonadati</taxon>
        <taxon>Pseudomonadota</taxon>
        <taxon>Alphaproteobacteria</taxon>
        <taxon>Acetobacterales</taxon>
        <taxon>Acetobacteraceae</taxon>
        <taxon>Acetobacter</taxon>
    </lineage>
</organism>
<proteinExistence type="predicted"/>
<protein>
    <submittedName>
        <fullName evidence="2">Uncharacterized protein</fullName>
    </submittedName>
</protein>
<evidence type="ECO:0000313" key="2">
    <source>
        <dbReference type="EMBL" id="BAH98973.1"/>
    </source>
</evidence>
<name>C7JFF2_ACEP3</name>
<dbReference type="BioCyc" id="APAS634452:APA01_RS04170-MONOMER"/>
<accession>C7JFF2</accession>
<sequence length="518" mass="57538">MRTQRRRIMTKTTESNTDTKGSSIIPFDMLPYISLSRQPNTKQSKELVSFVVGLLIKHRNSNPKRRKVGPKAAERLQRQAGAVIAGLCYGCIQRSHKPVQAPKYFEADFWKRTSNLVGNEAFWSIIADLEALGLVEVIKRKCLKGDDGSFIRRPLAIVPTSLFQSLAIKYGCSRRETLANDWAVCPPPKEQSKDAIEVSPFRLLTFGHWPIGLRGDSDHPRGRIRNAATPLDAQTTLKDNPTWDTAIEEKISLIERLNKAVLGADIQGCIQSPLYMRQGPKLWLGGRIYTKGPDTFQTITKEERKHITINGEPVAEVDIQAASLSIALRWFSRFPDISPSVVIPPLGADPYQFKELSRFPRDAVKHWITVSLLRGKLLTTNWPDDTPPTIRDSVRCSDVRKAVLNVYPCLCQIGLNVIPCPSDVLKALPIGISEAQKECFIGWAFGQFLISLECSIIQGALDKLLSEGIVALPLHDGLIVPQSAVEATKEAIRATQAEPSCPLPQPLYLAVSSHLSNI</sequence>
<dbReference type="Proteomes" id="UP000000948">
    <property type="component" value="Chromosome"/>
</dbReference>
<feature type="compositionally biased region" description="Polar residues" evidence="1">
    <location>
        <begin position="10"/>
        <end position="20"/>
    </location>
</feature>
<dbReference type="KEGG" id="apt:APA01_08250"/>
<dbReference type="PATRIC" id="fig|634452.3.peg.868"/>
<reference evidence="2 3" key="1">
    <citation type="journal article" date="2009" name="Nucleic Acids Res.">
        <title>Whole-genome analyses reveal genetic instability of Acetobacter pasteurianus.</title>
        <authorList>
            <person name="Azuma Y."/>
            <person name="Hosoyama A."/>
            <person name="Matsutani M."/>
            <person name="Furuya N."/>
            <person name="Horikawa H."/>
            <person name="Harada T."/>
            <person name="Hirakawa H."/>
            <person name="Kuhara S."/>
            <person name="Matsushita K."/>
            <person name="Fujita N."/>
            <person name="Shirai M."/>
        </authorList>
    </citation>
    <scope>NUCLEOTIDE SEQUENCE [LARGE SCALE GENOMIC DNA]</scope>
    <source>
        <strain evidence="3">NBRC 105184 / IFO 3283-01</strain>
    </source>
</reference>
<feature type="region of interest" description="Disordered" evidence="1">
    <location>
        <begin position="1"/>
        <end position="20"/>
    </location>
</feature>
<dbReference type="HOGENOM" id="CLU_525449_0_0_5"/>
<evidence type="ECO:0000256" key="1">
    <source>
        <dbReference type="SAM" id="MobiDB-lite"/>
    </source>
</evidence>
<evidence type="ECO:0000313" key="3">
    <source>
        <dbReference type="Proteomes" id="UP000000948"/>
    </source>
</evidence>
<dbReference type="AlphaFoldDB" id="C7JFF2"/>
<dbReference type="EMBL" id="AP011121">
    <property type="protein sequence ID" value="BAH98973.1"/>
    <property type="molecule type" value="Genomic_DNA"/>
</dbReference>
<gene>
    <name evidence="2" type="ordered locus">APA01_08250</name>
</gene>